<dbReference type="PANTHER" id="PTHR46268">
    <property type="entry name" value="STRESS RESPONSE PROTEIN NHAX"/>
    <property type="match status" value="1"/>
</dbReference>
<keyword evidence="4" id="KW-1185">Reference proteome</keyword>
<dbReference type="InterPro" id="IPR014729">
    <property type="entry name" value="Rossmann-like_a/b/a_fold"/>
</dbReference>
<evidence type="ECO:0000313" key="3">
    <source>
        <dbReference type="EMBL" id="TXN28307.1"/>
    </source>
</evidence>
<comment type="caution">
    <text evidence="3">The sequence shown here is derived from an EMBL/GenBank/DDBJ whole genome shotgun (WGS) entry which is preliminary data.</text>
</comment>
<dbReference type="RefSeq" id="WP_147785021.1">
    <property type="nucleotide sequence ID" value="NZ_VRMG01000015.1"/>
</dbReference>
<evidence type="ECO:0000313" key="4">
    <source>
        <dbReference type="Proteomes" id="UP000321379"/>
    </source>
</evidence>
<dbReference type="Proteomes" id="UP000321379">
    <property type="component" value="Unassembled WGS sequence"/>
</dbReference>
<dbReference type="EMBL" id="VRMG01000015">
    <property type="protein sequence ID" value="TXN28307.1"/>
    <property type="molecule type" value="Genomic_DNA"/>
</dbReference>
<feature type="domain" description="UspA" evidence="2">
    <location>
        <begin position="12"/>
        <end position="144"/>
    </location>
</feature>
<dbReference type="InterPro" id="IPR006016">
    <property type="entry name" value="UspA"/>
</dbReference>
<evidence type="ECO:0000259" key="2">
    <source>
        <dbReference type="Pfam" id="PF00582"/>
    </source>
</evidence>
<dbReference type="SUPFAM" id="SSF52402">
    <property type="entry name" value="Adenine nucleotide alpha hydrolases-like"/>
    <property type="match status" value="1"/>
</dbReference>
<sequence length="160" mass="16727">MDTTHKDQDSARIVVGVDGSDSSIDALRRGARMAEALGVRLEAITVWQYPLEFGGYVTSEWSPESDARSVLDEAAQQVFGGTPPDWFVPVVCEGATAQVLIDASKGAEMLIVGSRGHGGFVGLLLGSVSSRCAEYSHCPVLVVHNGDREVAPAAVAGAVA</sequence>
<organism evidence="3 4">
    <name type="scientific">Lacisediminihabitans profunda</name>
    <dbReference type="NCBI Taxonomy" id="2594790"/>
    <lineage>
        <taxon>Bacteria</taxon>
        <taxon>Bacillati</taxon>
        <taxon>Actinomycetota</taxon>
        <taxon>Actinomycetes</taxon>
        <taxon>Micrococcales</taxon>
        <taxon>Microbacteriaceae</taxon>
        <taxon>Lacisediminihabitans</taxon>
    </lineage>
</organism>
<gene>
    <name evidence="3" type="ORF">FVP33_17705</name>
</gene>
<dbReference type="PANTHER" id="PTHR46268:SF6">
    <property type="entry name" value="UNIVERSAL STRESS PROTEIN UP12"/>
    <property type="match status" value="1"/>
</dbReference>
<accession>A0A5C8UKH0</accession>
<dbReference type="InterPro" id="IPR006015">
    <property type="entry name" value="Universal_stress_UspA"/>
</dbReference>
<dbReference type="CDD" id="cd00293">
    <property type="entry name" value="USP-like"/>
    <property type="match status" value="1"/>
</dbReference>
<dbReference type="PRINTS" id="PR01438">
    <property type="entry name" value="UNVRSLSTRESS"/>
</dbReference>
<protein>
    <submittedName>
        <fullName evidence="3">Universal stress protein</fullName>
    </submittedName>
</protein>
<dbReference type="AlphaFoldDB" id="A0A5C8UKH0"/>
<comment type="similarity">
    <text evidence="1">Belongs to the universal stress protein A family.</text>
</comment>
<proteinExistence type="inferred from homology"/>
<dbReference type="Gene3D" id="3.40.50.620">
    <property type="entry name" value="HUPs"/>
    <property type="match status" value="1"/>
</dbReference>
<dbReference type="Pfam" id="PF00582">
    <property type="entry name" value="Usp"/>
    <property type="match status" value="1"/>
</dbReference>
<evidence type="ECO:0000256" key="1">
    <source>
        <dbReference type="ARBA" id="ARBA00008791"/>
    </source>
</evidence>
<name>A0A5C8UKH0_9MICO</name>
<reference evidence="3 4" key="1">
    <citation type="submission" date="2019-08" db="EMBL/GenBank/DDBJ databases">
        <title>Bacterial whole genome sequence for Glaciihabitans sp. CHu50b-6-2.</title>
        <authorList>
            <person name="Jin L."/>
        </authorList>
    </citation>
    <scope>NUCLEOTIDE SEQUENCE [LARGE SCALE GENOMIC DNA]</scope>
    <source>
        <strain evidence="3 4">CHu50b-6-2</strain>
    </source>
</reference>